<evidence type="ECO:0000313" key="3">
    <source>
        <dbReference type="Proteomes" id="UP001596242"/>
    </source>
</evidence>
<dbReference type="RefSeq" id="WP_386396950.1">
    <property type="nucleotide sequence ID" value="NZ_JBHSPT010000032.1"/>
</dbReference>
<dbReference type="Pfam" id="PF24410">
    <property type="entry name" value="wHTH-HSP90_Na-assoc"/>
    <property type="match status" value="2"/>
</dbReference>
<evidence type="ECO:0000313" key="2">
    <source>
        <dbReference type="EMBL" id="MFC6056600.1"/>
    </source>
</evidence>
<keyword evidence="3" id="KW-1185">Reference proteome</keyword>
<dbReference type="InterPro" id="IPR056507">
    <property type="entry name" value="wHTH-HSP90_Na-assoc"/>
</dbReference>
<feature type="domain" description="wHTH-Hsp90 Na associated" evidence="1">
    <location>
        <begin position="58"/>
        <end position="109"/>
    </location>
</feature>
<organism evidence="2 3">
    <name type="scientific">Streptomyces pratens</name>
    <dbReference type="NCBI Taxonomy" id="887456"/>
    <lineage>
        <taxon>Bacteria</taxon>
        <taxon>Bacillati</taxon>
        <taxon>Actinomycetota</taxon>
        <taxon>Actinomycetes</taxon>
        <taxon>Kitasatosporales</taxon>
        <taxon>Streptomycetaceae</taxon>
        <taxon>Streptomyces</taxon>
    </lineage>
</organism>
<protein>
    <recommendedName>
        <fullName evidence="1">wHTH-Hsp90 Na associated domain-containing protein</fullName>
    </recommendedName>
</protein>
<reference evidence="3" key="1">
    <citation type="journal article" date="2019" name="Int. J. Syst. Evol. Microbiol.">
        <title>The Global Catalogue of Microorganisms (GCM) 10K type strain sequencing project: providing services to taxonomists for standard genome sequencing and annotation.</title>
        <authorList>
            <consortium name="The Broad Institute Genomics Platform"/>
            <consortium name="The Broad Institute Genome Sequencing Center for Infectious Disease"/>
            <person name="Wu L."/>
            <person name="Ma J."/>
        </authorList>
    </citation>
    <scope>NUCLEOTIDE SEQUENCE [LARGE SCALE GENOMIC DNA]</scope>
    <source>
        <strain evidence="3">JCM 12763</strain>
    </source>
</reference>
<sequence length="183" mass="19962">MIASENADGRAPWSWGTSLGRLLLAAKVLGRTPDEINDRLGELGHHNPPLPDAGGFEEEDILLLGEELDGRRPWIQWGRIPSLRHVLRAAEVTGRSPQEIGERLARLGHDVHMPPALEVRDGDLLEAVPRSRESTGAAKILAVVSRTGRSPAEVAARLRELDVEIPDLAHPARRPAPTPPPFP</sequence>
<accession>A0ABW1LZV7</accession>
<evidence type="ECO:0000259" key="1">
    <source>
        <dbReference type="Pfam" id="PF24410"/>
    </source>
</evidence>
<feature type="domain" description="wHTH-Hsp90 Na associated" evidence="1">
    <location>
        <begin position="4"/>
        <end position="45"/>
    </location>
</feature>
<comment type="caution">
    <text evidence="2">The sequence shown here is derived from an EMBL/GenBank/DDBJ whole genome shotgun (WGS) entry which is preliminary data.</text>
</comment>
<dbReference type="Proteomes" id="UP001596242">
    <property type="component" value="Unassembled WGS sequence"/>
</dbReference>
<gene>
    <name evidence="2" type="ORF">ACFP50_14310</name>
</gene>
<name>A0ABW1LZV7_9ACTN</name>
<dbReference type="EMBL" id="JBHSPT010000032">
    <property type="protein sequence ID" value="MFC6056600.1"/>
    <property type="molecule type" value="Genomic_DNA"/>
</dbReference>
<proteinExistence type="predicted"/>